<feature type="compositionally biased region" description="Basic and acidic residues" evidence="2">
    <location>
        <begin position="366"/>
        <end position="377"/>
    </location>
</feature>
<dbReference type="EMBL" id="FOKA01000010">
    <property type="protein sequence ID" value="SFB23000.1"/>
    <property type="molecule type" value="Genomic_DNA"/>
</dbReference>
<feature type="compositionally biased region" description="Low complexity" evidence="2">
    <location>
        <begin position="8"/>
        <end position="19"/>
    </location>
</feature>
<dbReference type="InterPro" id="IPR036661">
    <property type="entry name" value="Luciferase-like_sf"/>
</dbReference>
<dbReference type="GO" id="GO:0016705">
    <property type="term" value="F:oxidoreductase activity, acting on paired donors, with incorporation or reduction of molecular oxygen"/>
    <property type="evidence" value="ECO:0007669"/>
    <property type="project" value="InterPro"/>
</dbReference>
<sequence length="400" mass="41917">MPPPQGPTPDLQQDLQQDLPPDRPQDRPQHLRHDLAVLLPRDLPAADVLTYARRAEGLGFDELWVVEDLGFRGGVAQAAAVLAATTRIRVGVGILPAAARNAAFAAMEVATLAALFPGRVDVGVGHGMPGWMRSAGAWPARPLGLLEAWTTAVRDLLAGRTVTLHAAGVDLDAVALDPSAVPAVAPRLLAGVRGPRSLALAGRVLDGTVLAEPVTPEYVGAAREQIAAPGPHRVVGYHVTSVDEDAARALAAARPGLRWVGEPDWAPHLAPLPFADGLAELRAEVDGPEAFARRMPDAWVRQLALAGTPSDVRARLSALSAAGLDCSVLMPVGDDPLGALEDLATLREPLAADAGRPRLSRPGPDGTREREADESGPRRRSTPPTALRGQAAARRRGGQA</sequence>
<feature type="region of interest" description="Disordered" evidence="2">
    <location>
        <begin position="348"/>
        <end position="400"/>
    </location>
</feature>
<gene>
    <name evidence="4" type="ORF">SAMN05421867_110108</name>
</gene>
<evidence type="ECO:0000313" key="5">
    <source>
        <dbReference type="Proteomes" id="UP000199012"/>
    </source>
</evidence>
<dbReference type="Pfam" id="PF00296">
    <property type="entry name" value="Bac_luciferase"/>
    <property type="match status" value="1"/>
</dbReference>
<dbReference type="Gene3D" id="3.20.20.30">
    <property type="entry name" value="Luciferase-like domain"/>
    <property type="match status" value="1"/>
</dbReference>
<evidence type="ECO:0000256" key="1">
    <source>
        <dbReference type="ARBA" id="ARBA00023002"/>
    </source>
</evidence>
<name>A0A1I0ZEN3_9CELL</name>
<dbReference type="RefSeq" id="WP_239079048.1">
    <property type="nucleotide sequence ID" value="NZ_BONM01000039.1"/>
</dbReference>
<keyword evidence="5" id="KW-1185">Reference proteome</keyword>
<proteinExistence type="predicted"/>
<keyword evidence="1" id="KW-0560">Oxidoreductase</keyword>
<evidence type="ECO:0000313" key="4">
    <source>
        <dbReference type="EMBL" id="SFB23000.1"/>
    </source>
</evidence>
<feature type="domain" description="Luciferase-like" evidence="3">
    <location>
        <begin position="44"/>
        <end position="325"/>
    </location>
</feature>
<dbReference type="SUPFAM" id="SSF51679">
    <property type="entry name" value="Bacterial luciferase-like"/>
    <property type="match status" value="1"/>
</dbReference>
<evidence type="ECO:0000259" key="3">
    <source>
        <dbReference type="Pfam" id="PF00296"/>
    </source>
</evidence>
<dbReference type="PANTHER" id="PTHR43244:SF1">
    <property type="entry name" value="5,10-METHYLENETETRAHYDROMETHANOPTERIN REDUCTASE"/>
    <property type="match status" value="1"/>
</dbReference>
<organism evidence="4 5">
    <name type="scientific">Cellulomonas marina</name>
    <dbReference type="NCBI Taxonomy" id="988821"/>
    <lineage>
        <taxon>Bacteria</taxon>
        <taxon>Bacillati</taxon>
        <taxon>Actinomycetota</taxon>
        <taxon>Actinomycetes</taxon>
        <taxon>Micrococcales</taxon>
        <taxon>Cellulomonadaceae</taxon>
        <taxon>Cellulomonas</taxon>
    </lineage>
</organism>
<dbReference type="STRING" id="988821.SAMN05421867_110108"/>
<dbReference type="GO" id="GO:0004497">
    <property type="term" value="F:monooxygenase activity"/>
    <property type="evidence" value="ECO:0007669"/>
    <property type="project" value="UniProtKB-KW"/>
</dbReference>
<protein>
    <submittedName>
        <fullName evidence="4">Flavin-dependent oxidoreductase, luciferase family (Includes alkanesulfonate monooxygenase SsuD and methylene tetrahydromethanopterin reductase)</fullName>
    </submittedName>
</protein>
<evidence type="ECO:0000256" key="2">
    <source>
        <dbReference type="SAM" id="MobiDB-lite"/>
    </source>
</evidence>
<reference evidence="4 5" key="1">
    <citation type="submission" date="2016-10" db="EMBL/GenBank/DDBJ databases">
        <authorList>
            <person name="de Groot N.N."/>
        </authorList>
    </citation>
    <scope>NUCLEOTIDE SEQUENCE [LARGE SCALE GENOMIC DNA]</scope>
    <source>
        <strain evidence="4 5">CGMCC 4.6945</strain>
    </source>
</reference>
<dbReference type="Proteomes" id="UP000199012">
    <property type="component" value="Unassembled WGS sequence"/>
</dbReference>
<dbReference type="InterPro" id="IPR050564">
    <property type="entry name" value="F420-G6PD/mer"/>
</dbReference>
<dbReference type="PANTHER" id="PTHR43244">
    <property type="match status" value="1"/>
</dbReference>
<dbReference type="AlphaFoldDB" id="A0A1I0ZEN3"/>
<keyword evidence="4" id="KW-0503">Monooxygenase</keyword>
<feature type="region of interest" description="Disordered" evidence="2">
    <location>
        <begin position="1"/>
        <end position="28"/>
    </location>
</feature>
<accession>A0A1I0ZEN3</accession>
<dbReference type="InterPro" id="IPR011251">
    <property type="entry name" value="Luciferase-like_dom"/>
</dbReference>